<dbReference type="AlphaFoldDB" id="A0A915JKE2"/>
<keyword evidence="1" id="KW-1185">Reference proteome</keyword>
<dbReference type="WBParaSite" id="nRc.2.0.1.t26659-RA">
    <property type="protein sequence ID" value="nRc.2.0.1.t26659-RA"/>
    <property type="gene ID" value="nRc.2.0.1.g26659"/>
</dbReference>
<sequence>MLTLTIHPKLLIVPKTLKKKKQKDECNKSPDVFHDEGPSLQPKKVCEDLKCLQAAMASAMKSGLMQCLTNLLGLLVSPIYKLKVRAPIKAINHPLLPTNINDVCIERVATDQPLQDFTYHGTHYCYLPNTILTVLQVDGCWLQQLMGTMPLTTAIASSYSAAEFAYVNNL</sequence>
<reference evidence="2" key="1">
    <citation type="submission" date="2022-11" db="UniProtKB">
        <authorList>
            <consortium name="WormBaseParasite"/>
        </authorList>
    </citation>
    <scope>IDENTIFICATION</scope>
</reference>
<name>A0A915JKE2_ROMCU</name>
<evidence type="ECO:0000313" key="1">
    <source>
        <dbReference type="Proteomes" id="UP000887565"/>
    </source>
</evidence>
<evidence type="ECO:0000313" key="2">
    <source>
        <dbReference type="WBParaSite" id="nRc.2.0.1.t26659-RA"/>
    </source>
</evidence>
<accession>A0A915JKE2</accession>
<dbReference type="Proteomes" id="UP000887565">
    <property type="component" value="Unplaced"/>
</dbReference>
<organism evidence="1 2">
    <name type="scientific">Romanomermis culicivorax</name>
    <name type="common">Nematode worm</name>
    <dbReference type="NCBI Taxonomy" id="13658"/>
    <lineage>
        <taxon>Eukaryota</taxon>
        <taxon>Metazoa</taxon>
        <taxon>Ecdysozoa</taxon>
        <taxon>Nematoda</taxon>
        <taxon>Enoplea</taxon>
        <taxon>Dorylaimia</taxon>
        <taxon>Mermithida</taxon>
        <taxon>Mermithoidea</taxon>
        <taxon>Mermithidae</taxon>
        <taxon>Romanomermis</taxon>
    </lineage>
</organism>
<proteinExistence type="predicted"/>
<protein>
    <submittedName>
        <fullName evidence="2">Uncharacterized protein</fullName>
    </submittedName>
</protein>